<evidence type="ECO:0000313" key="1">
    <source>
        <dbReference type="EMBL" id="WNF22539.1"/>
    </source>
</evidence>
<dbReference type="EMBL" id="CP134494">
    <property type="protein sequence ID" value="WNF22539.1"/>
    <property type="molecule type" value="Genomic_DNA"/>
</dbReference>
<organism evidence="1 2">
    <name type="scientific">Mesobacillus jeotgali</name>
    <dbReference type="NCBI Taxonomy" id="129985"/>
    <lineage>
        <taxon>Bacteria</taxon>
        <taxon>Bacillati</taxon>
        <taxon>Bacillota</taxon>
        <taxon>Bacilli</taxon>
        <taxon>Bacillales</taxon>
        <taxon>Bacillaceae</taxon>
        <taxon>Mesobacillus</taxon>
    </lineage>
</organism>
<evidence type="ECO:0000313" key="2">
    <source>
        <dbReference type="Proteomes" id="UP001303324"/>
    </source>
</evidence>
<accession>A0ABY9VF42</accession>
<name>A0ABY9VF42_9BACI</name>
<gene>
    <name evidence="1" type="ORF">RH061_20660</name>
</gene>
<dbReference type="Proteomes" id="UP001303324">
    <property type="component" value="Chromosome"/>
</dbReference>
<proteinExistence type="predicted"/>
<dbReference type="RefSeq" id="WP_311072664.1">
    <property type="nucleotide sequence ID" value="NZ_CP134494.1"/>
</dbReference>
<dbReference type="Pfam" id="PF09932">
    <property type="entry name" value="DUF2164"/>
    <property type="match status" value="1"/>
</dbReference>
<reference evidence="1 2" key="1">
    <citation type="submission" date="2023-09" db="EMBL/GenBank/DDBJ databases">
        <title>Microbial mechanism of fulvic acid promoting antimony reduction mineralization in rice fields.</title>
        <authorList>
            <person name="Chen G."/>
            <person name="Lan J."/>
        </authorList>
    </citation>
    <scope>NUCLEOTIDE SEQUENCE [LARGE SCALE GENOMIC DNA]</scope>
    <source>
        <strain evidence="1 2">PS1</strain>
    </source>
</reference>
<keyword evidence="2" id="KW-1185">Reference proteome</keyword>
<sequence>MMLKNFQIDDHAKNQMTDEIKRYFLEERGEELGDLAALLILEFVADKLAPHFYNIGIQDAHEFISQRVEDIFELNK</sequence>
<dbReference type="InterPro" id="IPR018680">
    <property type="entry name" value="DUF2164"/>
</dbReference>
<protein>
    <submittedName>
        <fullName evidence="1">DUF2164 domain-containing protein</fullName>
    </submittedName>
</protein>